<evidence type="ECO:0000256" key="1">
    <source>
        <dbReference type="SAM" id="Phobius"/>
    </source>
</evidence>
<feature type="transmembrane region" description="Helical" evidence="1">
    <location>
        <begin position="31"/>
        <end position="51"/>
    </location>
</feature>
<organism evidence="2 3">
    <name type="scientific">Fischerella thermalis CCMEE 5318</name>
    <dbReference type="NCBI Taxonomy" id="2019666"/>
    <lineage>
        <taxon>Bacteria</taxon>
        <taxon>Bacillati</taxon>
        <taxon>Cyanobacteriota</taxon>
        <taxon>Cyanophyceae</taxon>
        <taxon>Nostocales</taxon>
        <taxon>Hapalosiphonaceae</taxon>
        <taxon>Fischerella</taxon>
    </lineage>
</organism>
<dbReference type="AlphaFoldDB" id="A0A2N6LDK2"/>
<gene>
    <name evidence="2" type="ORF">CEN46_14980</name>
</gene>
<keyword evidence="1" id="KW-0812">Transmembrane</keyword>
<keyword evidence="1" id="KW-0472">Membrane</keyword>
<comment type="caution">
    <text evidence="2">The sequence shown here is derived from an EMBL/GenBank/DDBJ whole genome shotgun (WGS) entry which is preliminary data.</text>
</comment>
<feature type="non-terminal residue" evidence="2">
    <location>
        <position position="99"/>
    </location>
</feature>
<dbReference type="Proteomes" id="UP000235081">
    <property type="component" value="Unassembled WGS sequence"/>
</dbReference>
<keyword evidence="1" id="KW-1133">Transmembrane helix</keyword>
<evidence type="ECO:0000313" key="3">
    <source>
        <dbReference type="Proteomes" id="UP000235081"/>
    </source>
</evidence>
<evidence type="ECO:0000313" key="2">
    <source>
        <dbReference type="EMBL" id="PMB21169.1"/>
    </source>
</evidence>
<accession>A0A2N6LDK2</accession>
<sequence length="99" mass="11593">MAVDKQNAVAHRLARVLDDARQRYRRFRQRLLIWILLMPALPLHYYFMFFLNTEYAALEALSQDSDAASLGSKRTGVVMSLLIKARRWQFFVSGWDIAD</sequence>
<reference evidence="2 3" key="1">
    <citation type="submission" date="2017-07" db="EMBL/GenBank/DDBJ databases">
        <title>Genomes of Fischerella (Mastigocladus) sp. strains.</title>
        <authorList>
            <person name="Miller S.R."/>
        </authorList>
    </citation>
    <scope>NUCLEOTIDE SEQUENCE [LARGE SCALE GENOMIC DNA]</scope>
    <source>
        <strain evidence="2 3">CCMEE 5318</strain>
    </source>
</reference>
<proteinExistence type="predicted"/>
<protein>
    <submittedName>
        <fullName evidence="2">Uncharacterized protein</fullName>
    </submittedName>
</protein>
<name>A0A2N6LDK2_9CYAN</name>
<dbReference type="EMBL" id="NMQE01000453">
    <property type="protein sequence ID" value="PMB21169.1"/>
    <property type="molecule type" value="Genomic_DNA"/>
</dbReference>